<keyword evidence="2" id="KW-0378">Hydrolase</keyword>
<dbReference type="GO" id="GO:0004519">
    <property type="term" value="F:endonuclease activity"/>
    <property type="evidence" value="ECO:0007669"/>
    <property type="project" value="UniProtKB-KW"/>
</dbReference>
<gene>
    <name evidence="2" type="ORF">UW90_C0004G0046</name>
</gene>
<keyword evidence="2" id="KW-0255">Endonuclease</keyword>
<proteinExistence type="predicted"/>
<sequence length="200" mass="23496">MSVLNLNKTQLAVIYGSIMGDAYLQSNGTNARLRFEHSLNQEQYVVWKFNFLKNIFSDSAIVKINRIHPKTKQEYKYVRCQSKTLPELKKIKVIFYPAGKKIVPLSIKKYLIEPISLAVWFMDDGYYYLRDKCGYLYLGNITKEEAEVCSDTLQNNFNLKTKVLAKKKGYALYFSRLEMLKLKKVVSEFMIPMFRYKLPH</sequence>
<dbReference type="InterPro" id="IPR004860">
    <property type="entry name" value="LAGLIDADG_dom"/>
</dbReference>
<feature type="domain" description="Homing endonuclease LAGLIDADG" evidence="1">
    <location>
        <begin position="12"/>
        <end position="182"/>
    </location>
</feature>
<evidence type="ECO:0000259" key="1">
    <source>
        <dbReference type="Pfam" id="PF03161"/>
    </source>
</evidence>
<dbReference type="Gene3D" id="3.10.28.10">
    <property type="entry name" value="Homing endonucleases"/>
    <property type="match status" value="2"/>
</dbReference>
<protein>
    <submittedName>
        <fullName evidence="2">LAGLIDADG homing endonuclease</fullName>
    </submittedName>
</protein>
<evidence type="ECO:0000313" key="2">
    <source>
        <dbReference type="EMBL" id="KKT90240.1"/>
    </source>
</evidence>
<dbReference type="InterPro" id="IPR027434">
    <property type="entry name" value="Homing_endonucl"/>
</dbReference>
<organism evidence="2 3">
    <name type="scientific">Candidatus Yanofskybacteria bacterium GW2011_GWB1_45_11</name>
    <dbReference type="NCBI Taxonomy" id="1619026"/>
    <lineage>
        <taxon>Bacteria</taxon>
        <taxon>Candidatus Yanofskyibacteriota</taxon>
    </lineage>
</organism>
<dbReference type="SUPFAM" id="SSF55608">
    <property type="entry name" value="Homing endonucleases"/>
    <property type="match status" value="1"/>
</dbReference>
<name>A0A0G1L3C5_9BACT</name>
<reference evidence="2 3" key="1">
    <citation type="journal article" date="2015" name="Nature">
        <title>rRNA introns, odd ribosomes, and small enigmatic genomes across a large radiation of phyla.</title>
        <authorList>
            <person name="Brown C.T."/>
            <person name="Hug L.A."/>
            <person name="Thomas B.C."/>
            <person name="Sharon I."/>
            <person name="Castelle C.J."/>
            <person name="Singh A."/>
            <person name="Wilkins M.J."/>
            <person name="Williams K.H."/>
            <person name="Banfield J.F."/>
        </authorList>
    </citation>
    <scope>NUCLEOTIDE SEQUENCE [LARGE SCALE GENOMIC DNA]</scope>
</reference>
<dbReference type="AlphaFoldDB" id="A0A0G1L3C5"/>
<comment type="caution">
    <text evidence="2">The sequence shown here is derived from an EMBL/GenBank/DDBJ whole genome shotgun (WGS) entry which is preliminary data.</text>
</comment>
<dbReference type="Pfam" id="PF03161">
    <property type="entry name" value="LAGLIDADG_2"/>
    <property type="match status" value="1"/>
</dbReference>
<keyword evidence="2" id="KW-0540">Nuclease</keyword>
<dbReference type="Proteomes" id="UP000034368">
    <property type="component" value="Unassembled WGS sequence"/>
</dbReference>
<dbReference type="EMBL" id="LCKD01000004">
    <property type="protein sequence ID" value="KKT90240.1"/>
    <property type="molecule type" value="Genomic_DNA"/>
</dbReference>
<accession>A0A0G1L3C5</accession>
<evidence type="ECO:0000313" key="3">
    <source>
        <dbReference type="Proteomes" id="UP000034368"/>
    </source>
</evidence>